<evidence type="ECO:0000256" key="2">
    <source>
        <dbReference type="ARBA" id="ARBA00022617"/>
    </source>
</evidence>
<reference evidence="6 7" key="1">
    <citation type="submission" date="2017-03" db="EMBL/GenBank/DDBJ databases">
        <title>Genomes of endolithic fungi from Antarctica.</title>
        <authorList>
            <person name="Coleine C."/>
            <person name="Masonjones S."/>
            <person name="Stajich J.E."/>
        </authorList>
    </citation>
    <scope>NUCLEOTIDE SEQUENCE [LARGE SCALE GENOMIC DNA]</scope>
    <source>
        <strain evidence="6 7">CCFEE 5184</strain>
    </source>
</reference>
<comment type="caution">
    <text evidence="6">The sequence shown here is derived from an EMBL/GenBank/DDBJ whole genome shotgun (WGS) entry which is preliminary data.</text>
</comment>
<evidence type="ECO:0000256" key="3">
    <source>
        <dbReference type="ARBA" id="ARBA00022723"/>
    </source>
</evidence>
<proteinExistence type="predicted"/>
<keyword evidence="4" id="KW-0408">Iron</keyword>
<accession>A0A4U0W261</accession>
<dbReference type="GO" id="GO:0016829">
    <property type="term" value="F:lyase activity"/>
    <property type="evidence" value="ECO:0007669"/>
    <property type="project" value="UniProtKB-KW"/>
</dbReference>
<keyword evidence="3" id="KW-0479">Metal-binding</keyword>
<evidence type="ECO:0000313" key="6">
    <source>
        <dbReference type="EMBL" id="TKA56310.1"/>
    </source>
</evidence>
<dbReference type="OrthoDB" id="3359285at2759"/>
<comment type="cofactor">
    <cofactor evidence="1">
        <name>heme b</name>
        <dbReference type="ChEBI" id="CHEBI:60344"/>
    </cofactor>
</comment>
<gene>
    <name evidence="6" type="ORF">B0A55_12415</name>
</gene>
<dbReference type="Proteomes" id="UP000309340">
    <property type="component" value="Unassembled WGS sequence"/>
</dbReference>
<name>A0A4U0W261_9PEZI</name>
<dbReference type="InterPro" id="IPR025702">
    <property type="entry name" value="OXD"/>
</dbReference>
<evidence type="ECO:0000313" key="7">
    <source>
        <dbReference type="Proteomes" id="UP000309340"/>
    </source>
</evidence>
<evidence type="ECO:0000256" key="1">
    <source>
        <dbReference type="ARBA" id="ARBA00001970"/>
    </source>
</evidence>
<dbReference type="GO" id="GO:0046872">
    <property type="term" value="F:metal ion binding"/>
    <property type="evidence" value="ECO:0007669"/>
    <property type="project" value="UniProtKB-KW"/>
</dbReference>
<dbReference type="Pfam" id="PF13816">
    <property type="entry name" value="Dehydratase_hem"/>
    <property type="match status" value="1"/>
</dbReference>
<dbReference type="EMBL" id="NAJQ01001587">
    <property type="protein sequence ID" value="TKA56310.1"/>
    <property type="molecule type" value="Genomic_DNA"/>
</dbReference>
<dbReference type="STRING" id="329884.A0A4U0W261"/>
<keyword evidence="7" id="KW-1185">Reference proteome</keyword>
<dbReference type="AlphaFoldDB" id="A0A4U0W261"/>
<keyword evidence="2" id="KW-0349">Heme</keyword>
<keyword evidence="5" id="KW-0456">Lyase</keyword>
<evidence type="ECO:0000256" key="5">
    <source>
        <dbReference type="ARBA" id="ARBA00023239"/>
    </source>
</evidence>
<organism evidence="6 7">
    <name type="scientific">Friedmanniomyces simplex</name>
    <dbReference type="NCBI Taxonomy" id="329884"/>
    <lineage>
        <taxon>Eukaryota</taxon>
        <taxon>Fungi</taxon>
        <taxon>Dikarya</taxon>
        <taxon>Ascomycota</taxon>
        <taxon>Pezizomycotina</taxon>
        <taxon>Dothideomycetes</taxon>
        <taxon>Dothideomycetidae</taxon>
        <taxon>Mycosphaerellales</taxon>
        <taxon>Teratosphaeriaceae</taxon>
        <taxon>Friedmanniomyces</taxon>
    </lineage>
</organism>
<evidence type="ECO:0000256" key="4">
    <source>
        <dbReference type="ARBA" id="ARBA00023004"/>
    </source>
</evidence>
<protein>
    <submittedName>
        <fullName evidence="6">Uncharacterized protein</fullName>
    </submittedName>
</protein>
<sequence length="175" mass="19579">MALESAIPPHLACERALLAKTPANYVPPFPAYSARFPTDVKDLVMALIGAQHREGAPTAPSSALAKLNEFLKRGTVSYQPKYRQPSSVTDNAGAYNEVLIAYWRSKAQYTEWASTSGFNAWWRNLDPETEDHGWFLEVLYPSVDRFETVFSDNVVPEGAAHMRESVSGEIQEHVY</sequence>